<feature type="non-terminal residue" evidence="1">
    <location>
        <position position="457"/>
    </location>
</feature>
<gene>
    <name evidence="1" type="ORF">BYL167_LOCUS54422</name>
</gene>
<evidence type="ECO:0000313" key="2">
    <source>
        <dbReference type="Proteomes" id="UP000681967"/>
    </source>
</evidence>
<organism evidence="1 2">
    <name type="scientific">Rotaria magnacalcarata</name>
    <dbReference type="NCBI Taxonomy" id="392030"/>
    <lineage>
        <taxon>Eukaryota</taxon>
        <taxon>Metazoa</taxon>
        <taxon>Spiralia</taxon>
        <taxon>Gnathifera</taxon>
        <taxon>Rotifera</taxon>
        <taxon>Eurotatoria</taxon>
        <taxon>Bdelloidea</taxon>
        <taxon>Philodinida</taxon>
        <taxon>Philodinidae</taxon>
        <taxon>Rotaria</taxon>
    </lineage>
</organism>
<dbReference type="EMBL" id="CAJOBH010191533">
    <property type="protein sequence ID" value="CAF4965401.1"/>
    <property type="molecule type" value="Genomic_DNA"/>
</dbReference>
<accession>A0A8S3DGJ3</accession>
<evidence type="ECO:0000313" key="1">
    <source>
        <dbReference type="EMBL" id="CAF4965401.1"/>
    </source>
</evidence>
<reference evidence="1" key="1">
    <citation type="submission" date="2021-02" db="EMBL/GenBank/DDBJ databases">
        <authorList>
            <person name="Nowell W R."/>
        </authorList>
    </citation>
    <scope>NUCLEOTIDE SEQUENCE</scope>
</reference>
<sequence length="457" mass="53554">FKKSLGFTTSDGNFHLRFGHRKLLEHLLSLVQAKKAVSVKNRESSNNFIENDINKKLIELLKHQTSNLSDGYNVSILIPWIINIFQNLKTTKNKYSYDIHIQQFALLIYILGGRNCYEFLRLNLSGSLPHISNMESLIRNQEMRMTESELQFQLIKEHLKSNKCNYVFIVEDATSSICRIDYDATSNSFIGFSSPLIDGVPQSNFFQTENFEQLELWFNEIDKAKFINLYMLKSLVLSDPPFILAAYGSNNKAKAIEILKRWLFIYHQSLIQDIHVIDIFHIKIPKQWSWFFMEEQEILFFMQDGIHIATKFRNRLLSETAHMKIGSYSIDIQDVFDLIDFESKIEHNLIKCDIDPKDRQNFASCLRISSKDVLNLLEKNEKATGTYVYLSLLRSIIAGFIERSTTVEERLFHVWTVIFTCRFWFSWIQYLEPENDNNNSETLSDLKKSTFITKPTF</sequence>
<dbReference type="Proteomes" id="UP000681967">
    <property type="component" value="Unassembled WGS sequence"/>
</dbReference>
<proteinExistence type="predicted"/>
<protein>
    <submittedName>
        <fullName evidence="1">Uncharacterized protein</fullName>
    </submittedName>
</protein>
<name>A0A8S3DGJ3_9BILA</name>
<dbReference type="AlphaFoldDB" id="A0A8S3DGJ3"/>
<comment type="caution">
    <text evidence="1">The sequence shown here is derived from an EMBL/GenBank/DDBJ whole genome shotgun (WGS) entry which is preliminary data.</text>
</comment>